<evidence type="ECO:0000313" key="1">
    <source>
        <dbReference type="EMBL" id="CAI2370755.1"/>
    </source>
</evidence>
<comment type="caution">
    <text evidence="1">The sequence shown here is derived from an EMBL/GenBank/DDBJ whole genome shotgun (WGS) entry which is preliminary data.</text>
</comment>
<protein>
    <submittedName>
        <fullName evidence="1">Uncharacterized protein</fullName>
    </submittedName>
</protein>
<proteinExistence type="predicted"/>
<sequence length="162" mass="18862">MDICPILPENLTLTESLAKEMNDNTSMNEKMIRKVKNIKLKYLFENNRLKGSRKSIDVKIFSPQRRYEQPLYPNDNMFPEYSLKSFESVRHGESGMNRYGSGQRMIPRLSSNFTNNVEHTNYLQPHGEPNWCRKSEALLSAPNQEKDNSEDSRLCLNKTISN</sequence>
<evidence type="ECO:0000313" key="2">
    <source>
        <dbReference type="Proteomes" id="UP001295684"/>
    </source>
</evidence>
<dbReference type="Proteomes" id="UP001295684">
    <property type="component" value="Unassembled WGS sequence"/>
</dbReference>
<keyword evidence="2" id="KW-1185">Reference proteome</keyword>
<organism evidence="1 2">
    <name type="scientific">Euplotes crassus</name>
    <dbReference type="NCBI Taxonomy" id="5936"/>
    <lineage>
        <taxon>Eukaryota</taxon>
        <taxon>Sar</taxon>
        <taxon>Alveolata</taxon>
        <taxon>Ciliophora</taxon>
        <taxon>Intramacronucleata</taxon>
        <taxon>Spirotrichea</taxon>
        <taxon>Hypotrichia</taxon>
        <taxon>Euplotida</taxon>
        <taxon>Euplotidae</taxon>
        <taxon>Moneuplotes</taxon>
    </lineage>
</organism>
<reference evidence="1" key="1">
    <citation type="submission" date="2023-07" db="EMBL/GenBank/DDBJ databases">
        <authorList>
            <consortium name="AG Swart"/>
            <person name="Singh M."/>
            <person name="Singh A."/>
            <person name="Seah K."/>
            <person name="Emmerich C."/>
        </authorList>
    </citation>
    <scope>NUCLEOTIDE SEQUENCE</scope>
    <source>
        <strain evidence="1">DP1</strain>
    </source>
</reference>
<accession>A0AAD1USS6</accession>
<gene>
    <name evidence="1" type="ORF">ECRASSUSDP1_LOCUS12073</name>
</gene>
<dbReference type="AlphaFoldDB" id="A0AAD1USS6"/>
<name>A0AAD1USS6_EUPCR</name>
<dbReference type="EMBL" id="CAMPGE010011960">
    <property type="protein sequence ID" value="CAI2370755.1"/>
    <property type="molecule type" value="Genomic_DNA"/>
</dbReference>